<dbReference type="SUPFAM" id="SSF46785">
    <property type="entry name" value="Winged helix' DNA-binding domain"/>
    <property type="match status" value="1"/>
</dbReference>
<evidence type="ECO:0000313" key="3">
    <source>
        <dbReference type="Proteomes" id="UP000189735"/>
    </source>
</evidence>
<reference evidence="3" key="1">
    <citation type="submission" date="2017-02" db="EMBL/GenBank/DDBJ databases">
        <authorList>
            <person name="Varghese N."/>
            <person name="Submissions S."/>
        </authorList>
    </citation>
    <scope>NUCLEOTIDE SEQUENCE [LARGE SCALE GENOMIC DNA]</scope>
    <source>
        <strain evidence="3">VKM Ac-2052</strain>
    </source>
</reference>
<sequence length="174" mass="18611">MTGVDGHANSAGEAGDAVDAIQAEWRRLRPDLDLAAIGVVGRVLRSAARIVHHSDEVLAAHRLTRGEFDILAVLRRSAAPRSPGELRTISLATAPSTTKRLKALERRGLVDRSTNPEDGRGALIALTAEGRDLVDEVFPLQLAAENSLISAVNGDERVALERSLTLLLASIERS</sequence>
<dbReference type="Gene3D" id="1.10.10.10">
    <property type="entry name" value="Winged helix-like DNA-binding domain superfamily/Winged helix DNA-binding domain"/>
    <property type="match status" value="1"/>
</dbReference>
<dbReference type="InterPro" id="IPR036388">
    <property type="entry name" value="WH-like_DNA-bd_sf"/>
</dbReference>
<dbReference type="Proteomes" id="UP000189735">
    <property type="component" value="Unassembled WGS sequence"/>
</dbReference>
<dbReference type="InterPro" id="IPR000835">
    <property type="entry name" value="HTH_MarR-typ"/>
</dbReference>
<dbReference type="GO" id="GO:0003700">
    <property type="term" value="F:DNA-binding transcription factor activity"/>
    <property type="evidence" value="ECO:0007669"/>
    <property type="project" value="InterPro"/>
</dbReference>
<dbReference type="Pfam" id="PF12802">
    <property type="entry name" value="MarR_2"/>
    <property type="match status" value="1"/>
</dbReference>
<accession>A0A1T4YIN0</accession>
<dbReference type="PANTHER" id="PTHR33164:SF104">
    <property type="entry name" value="TRANSCRIPTIONAL REGULATORY PROTEIN"/>
    <property type="match status" value="1"/>
</dbReference>
<keyword evidence="2" id="KW-0238">DNA-binding</keyword>
<dbReference type="GO" id="GO:0006950">
    <property type="term" value="P:response to stress"/>
    <property type="evidence" value="ECO:0007669"/>
    <property type="project" value="TreeGrafter"/>
</dbReference>
<dbReference type="SMART" id="SM00347">
    <property type="entry name" value="HTH_MARR"/>
    <property type="match status" value="1"/>
</dbReference>
<evidence type="ECO:0000259" key="1">
    <source>
        <dbReference type="PROSITE" id="PS50995"/>
    </source>
</evidence>
<dbReference type="RefSeq" id="WP_078715286.1">
    <property type="nucleotide sequence ID" value="NZ_FUYG01000010.1"/>
</dbReference>
<dbReference type="PROSITE" id="PS50995">
    <property type="entry name" value="HTH_MARR_2"/>
    <property type="match status" value="1"/>
</dbReference>
<dbReference type="InterPro" id="IPR039422">
    <property type="entry name" value="MarR/SlyA-like"/>
</dbReference>
<organism evidence="2 3">
    <name type="scientific">Agreia bicolorata</name>
    <dbReference type="NCBI Taxonomy" id="110935"/>
    <lineage>
        <taxon>Bacteria</taxon>
        <taxon>Bacillati</taxon>
        <taxon>Actinomycetota</taxon>
        <taxon>Actinomycetes</taxon>
        <taxon>Micrococcales</taxon>
        <taxon>Microbacteriaceae</taxon>
        <taxon>Agreia</taxon>
    </lineage>
</organism>
<protein>
    <submittedName>
        <fullName evidence="2">DNA-binding transcriptional regulator, MarR family</fullName>
    </submittedName>
</protein>
<dbReference type="PRINTS" id="PR00598">
    <property type="entry name" value="HTHMARR"/>
</dbReference>
<name>A0A1T4YIN0_9MICO</name>
<feature type="domain" description="HTH marR-type" evidence="1">
    <location>
        <begin position="37"/>
        <end position="169"/>
    </location>
</feature>
<gene>
    <name evidence="2" type="ORF">SAMN06295879_3291</name>
</gene>
<dbReference type="PANTHER" id="PTHR33164">
    <property type="entry name" value="TRANSCRIPTIONAL REGULATOR, MARR FAMILY"/>
    <property type="match status" value="1"/>
</dbReference>
<evidence type="ECO:0000313" key="2">
    <source>
        <dbReference type="EMBL" id="SKB01616.1"/>
    </source>
</evidence>
<proteinExistence type="predicted"/>
<dbReference type="GO" id="GO:0003677">
    <property type="term" value="F:DNA binding"/>
    <property type="evidence" value="ECO:0007669"/>
    <property type="project" value="UniProtKB-KW"/>
</dbReference>
<dbReference type="EMBL" id="FUYG01000010">
    <property type="protein sequence ID" value="SKB01616.1"/>
    <property type="molecule type" value="Genomic_DNA"/>
</dbReference>
<dbReference type="AlphaFoldDB" id="A0A1T4YIN0"/>
<dbReference type="InterPro" id="IPR036390">
    <property type="entry name" value="WH_DNA-bd_sf"/>
</dbReference>